<dbReference type="AlphaFoldDB" id="A0A421AYC4"/>
<dbReference type="Pfam" id="PF24623">
    <property type="entry name" value="Phage_zn_bind_8"/>
    <property type="match status" value="1"/>
</dbReference>
<feature type="compositionally biased region" description="Basic and acidic residues" evidence="1">
    <location>
        <begin position="173"/>
        <end position="182"/>
    </location>
</feature>
<organism evidence="3 4">
    <name type="scientific">Actinokineospora cianjurensis</name>
    <dbReference type="NCBI Taxonomy" id="585224"/>
    <lineage>
        <taxon>Bacteria</taxon>
        <taxon>Bacillati</taxon>
        <taxon>Actinomycetota</taxon>
        <taxon>Actinomycetes</taxon>
        <taxon>Pseudonocardiales</taxon>
        <taxon>Pseudonocardiaceae</taxon>
        <taxon>Actinokineospora</taxon>
    </lineage>
</organism>
<protein>
    <recommendedName>
        <fullName evidence="2">DNA-binding phage zinc finger domain-containing protein</fullName>
    </recommendedName>
</protein>
<evidence type="ECO:0000259" key="2">
    <source>
        <dbReference type="Pfam" id="PF24623"/>
    </source>
</evidence>
<evidence type="ECO:0000313" key="3">
    <source>
        <dbReference type="EMBL" id="RLK54846.1"/>
    </source>
</evidence>
<dbReference type="InterPro" id="IPR056911">
    <property type="entry name" value="Phage_Znf_bind_put"/>
</dbReference>
<gene>
    <name evidence="3" type="ORF">CLV68_5235</name>
</gene>
<dbReference type="RefSeq" id="WP_121393507.1">
    <property type="nucleotide sequence ID" value="NZ_RCDD01000005.1"/>
</dbReference>
<accession>A0A421AYC4</accession>
<evidence type="ECO:0000256" key="1">
    <source>
        <dbReference type="SAM" id="MobiDB-lite"/>
    </source>
</evidence>
<reference evidence="3 4" key="1">
    <citation type="submission" date="2018-10" db="EMBL/GenBank/DDBJ databases">
        <title>Genomic Encyclopedia of Archaeal and Bacterial Type Strains, Phase II (KMG-II): from individual species to whole genera.</title>
        <authorList>
            <person name="Goeker M."/>
        </authorList>
    </citation>
    <scope>NUCLEOTIDE SEQUENCE [LARGE SCALE GENOMIC DNA]</scope>
    <source>
        <strain evidence="3 4">DSM 45657</strain>
    </source>
</reference>
<name>A0A421AYC4_9PSEU</name>
<comment type="caution">
    <text evidence="3">The sequence shown here is derived from an EMBL/GenBank/DDBJ whole genome shotgun (WGS) entry which is preliminary data.</text>
</comment>
<feature type="region of interest" description="Disordered" evidence="1">
    <location>
        <begin position="158"/>
        <end position="182"/>
    </location>
</feature>
<evidence type="ECO:0000313" key="4">
    <source>
        <dbReference type="Proteomes" id="UP000282454"/>
    </source>
</evidence>
<proteinExistence type="predicted"/>
<dbReference type="EMBL" id="RCDD01000005">
    <property type="protein sequence ID" value="RLK54846.1"/>
    <property type="molecule type" value="Genomic_DNA"/>
</dbReference>
<sequence length="182" mass="20208">MSQAPATDQAAPRMSRTEVSGLLAMMAAFRSRTPSDTELTWWQHQLAEYSGAECQAALLAHSKTSPDSVTPAQIIRRIRDARQRTETQRRRLARDPVAEQARSAAAARRGMAAVYAETGWTRLPEQHTALRVPCPEPGCEVPADVMCLTVGFRDRRDPATRVHRSRLAAAQARPEHPEEATR</sequence>
<dbReference type="Proteomes" id="UP000282454">
    <property type="component" value="Unassembled WGS sequence"/>
</dbReference>
<dbReference type="OrthoDB" id="3690261at2"/>
<keyword evidence="4" id="KW-1185">Reference proteome</keyword>
<feature type="domain" description="DNA-binding phage zinc finger" evidence="2">
    <location>
        <begin position="126"/>
        <end position="179"/>
    </location>
</feature>